<organism evidence="2 3">
    <name type="scientific">Gluconobacter cerinus</name>
    <dbReference type="NCBI Taxonomy" id="38307"/>
    <lineage>
        <taxon>Bacteria</taxon>
        <taxon>Pseudomonadati</taxon>
        <taxon>Pseudomonadota</taxon>
        <taxon>Alphaproteobacteria</taxon>
        <taxon>Acetobacterales</taxon>
        <taxon>Acetobacteraceae</taxon>
        <taxon>Gluconobacter</taxon>
    </lineage>
</organism>
<evidence type="ECO:0000313" key="2">
    <source>
        <dbReference type="EMBL" id="GLQ61301.1"/>
    </source>
</evidence>
<dbReference type="InterPro" id="IPR007383">
    <property type="entry name" value="DUF445"/>
</dbReference>
<dbReference type="Pfam" id="PF04286">
    <property type="entry name" value="DUF445"/>
    <property type="match status" value="1"/>
</dbReference>
<proteinExistence type="predicted"/>
<feature type="region of interest" description="Disordered" evidence="1">
    <location>
        <begin position="1"/>
        <end position="29"/>
    </location>
</feature>
<dbReference type="EMBL" id="BSNU01000001">
    <property type="protein sequence ID" value="GLQ61301.1"/>
    <property type="molecule type" value="Genomic_DNA"/>
</dbReference>
<dbReference type="PANTHER" id="PTHR38442">
    <property type="entry name" value="INNER MEMBRANE PROTEIN-RELATED"/>
    <property type="match status" value="1"/>
</dbReference>
<dbReference type="GO" id="GO:0005886">
    <property type="term" value="C:plasma membrane"/>
    <property type="evidence" value="ECO:0007669"/>
    <property type="project" value="TreeGrafter"/>
</dbReference>
<name>A0AAV5N9N6_9PROT</name>
<accession>A0AAV5N9N6</accession>
<dbReference type="AlphaFoldDB" id="A0AAV5N9N6"/>
<gene>
    <name evidence="2" type="ORF">GCM10007867_01460</name>
</gene>
<sequence length="439" mass="47733">MRPDDAIGGFMHPDMKKDVSQATPQKGSSPTRLAGGLLIGMGAVATGTTYLAARHFYDDSLALGVLRAGSRAGVVGGLADWFAVTALFRHPMGLPIPHTAILPRQKVRLGQALGRFVSGQFFTDADVHRALSKIDLPGLIADALSEPSTRQTLVATLRASIPSLFDRLEDGRASAALSRALPVLLNGEEIAPLVSRAMRAMVDSEMHQEVLSFLLAKLKATVAAKEGDLRQFVEERVREQGGRFLGWAIGGSVANRVLTALQAEIERIDPMDSDIRHGFTAWVRAEIDRMETDPDRRQDLTRAIGSVLTHSSLKAWSGELWERVRRMAEEDCAKEDGWSASVLDTAISGLATSMRENDPLRERINTTVERMVSKLLPGVRDKLSGFIANVMAGWDGDDLARRLEARVGRDLAYIRVNGTVVGFLAGAGLDLISRLFFGV</sequence>
<reference evidence="3" key="1">
    <citation type="journal article" date="2019" name="Int. J. Syst. Evol. Microbiol.">
        <title>The Global Catalogue of Microorganisms (GCM) 10K type strain sequencing project: providing services to taxonomists for standard genome sequencing and annotation.</title>
        <authorList>
            <consortium name="The Broad Institute Genomics Platform"/>
            <consortium name="The Broad Institute Genome Sequencing Center for Infectious Disease"/>
            <person name="Wu L."/>
            <person name="Ma J."/>
        </authorList>
    </citation>
    <scope>NUCLEOTIDE SEQUENCE [LARGE SCALE GENOMIC DNA]</scope>
    <source>
        <strain evidence="3">NBRC 3267</strain>
    </source>
</reference>
<feature type="compositionally biased region" description="Polar residues" evidence="1">
    <location>
        <begin position="20"/>
        <end position="29"/>
    </location>
</feature>
<keyword evidence="3" id="KW-1185">Reference proteome</keyword>
<evidence type="ECO:0000313" key="3">
    <source>
        <dbReference type="Proteomes" id="UP001156614"/>
    </source>
</evidence>
<evidence type="ECO:0000256" key="1">
    <source>
        <dbReference type="SAM" id="MobiDB-lite"/>
    </source>
</evidence>
<dbReference type="Proteomes" id="UP001156614">
    <property type="component" value="Unassembled WGS sequence"/>
</dbReference>
<dbReference type="PANTHER" id="PTHR38442:SF1">
    <property type="entry name" value="INNER MEMBRANE PROTEIN"/>
    <property type="match status" value="1"/>
</dbReference>
<protein>
    <submittedName>
        <fullName evidence="2">Membrane protein</fullName>
    </submittedName>
</protein>
<comment type="caution">
    <text evidence="2">The sequence shown here is derived from an EMBL/GenBank/DDBJ whole genome shotgun (WGS) entry which is preliminary data.</text>
</comment>